<keyword evidence="4" id="KW-1185">Reference proteome</keyword>
<keyword evidence="2" id="KW-0547">Nucleotide-binding</keyword>
<dbReference type="AlphaFoldDB" id="A0A1Z9YYG3"/>
<protein>
    <submittedName>
        <fullName evidence="3">Tryptophan halogenase</fullName>
    </submittedName>
</protein>
<dbReference type="Proteomes" id="UP000196536">
    <property type="component" value="Unassembled WGS sequence"/>
</dbReference>
<dbReference type="Pfam" id="PF04820">
    <property type="entry name" value="Trp_halogenase"/>
    <property type="match status" value="1"/>
</dbReference>
<dbReference type="InterPro" id="IPR006905">
    <property type="entry name" value="Flavin_halogenase"/>
</dbReference>
<gene>
    <name evidence="3" type="ORF">CAP51_11100</name>
</gene>
<comment type="caution">
    <text evidence="3">The sequence shown here is derived from an EMBL/GenBank/DDBJ whole genome shotgun (WGS) entry which is preliminary data.</text>
</comment>
<feature type="binding site" evidence="2">
    <location>
        <begin position="15"/>
        <end position="18"/>
    </location>
    <ligand>
        <name>FAD</name>
        <dbReference type="ChEBI" id="CHEBI:57692"/>
    </ligand>
</feature>
<dbReference type="GO" id="GO:0000166">
    <property type="term" value="F:nucleotide binding"/>
    <property type="evidence" value="ECO:0007669"/>
    <property type="project" value="UniProtKB-KW"/>
</dbReference>
<dbReference type="OrthoDB" id="462203at2"/>
<name>A0A1Z9YYG3_9GAMM</name>
<dbReference type="GO" id="GO:0004497">
    <property type="term" value="F:monooxygenase activity"/>
    <property type="evidence" value="ECO:0007669"/>
    <property type="project" value="InterPro"/>
</dbReference>
<dbReference type="InterPro" id="IPR050816">
    <property type="entry name" value="Flavin-dep_Halogenase_NPB"/>
</dbReference>
<dbReference type="RefSeq" id="WP_087620814.1">
    <property type="nucleotide sequence ID" value="NZ_NEXX01000003.1"/>
</dbReference>
<dbReference type="SUPFAM" id="SSF51905">
    <property type="entry name" value="FAD/NAD(P)-binding domain"/>
    <property type="match status" value="1"/>
</dbReference>
<feature type="binding site" evidence="2">
    <location>
        <position position="190"/>
    </location>
    <ligand>
        <name>FAD</name>
        <dbReference type="ChEBI" id="CHEBI:57692"/>
    </ligand>
</feature>
<dbReference type="PANTHER" id="PTHR43747">
    <property type="entry name" value="FAD-BINDING PROTEIN"/>
    <property type="match status" value="1"/>
</dbReference>
<evidence type="ECO:0000256" key="1">
    <source>
        <dbReference type="PIRSR" id="PIRSR011396-1"/>
    </source>
</evidence>
<keyword evidence="2" id="KW-0274">FAD</keyword>
<feature type="binding site" evidence="2">
    <location>
        <position position="345"/>
    </location>
    <ligand>
        <name>L-tryptophan</name>
        <dbReference type="ChEBI" id="CHEBI:57912"/>
    </ligand>
</feature>
<dbReference type="PIRSF" id="PIRSF011396">
    <property type="entry name" value="Trp_halogenase"/>
    <property type="match status" value="1"/>
</dbReference>
<reference evidence="3 4" key="1">
    <citation type="submission" date="2017-05" db="EMBL/GenBank/DDBJ databases">
        <title>Acinetobacter populi ANC 5415 (= PBJ7), whole genome shotgun sequencing project.</title>
        <authorList>
            <person name="Nemec A."/>
            <person name="Radolfova-Krizova L."/>
        </authorList>
    </citation>
    <scope>NUCLEOTIDE SEQUENCE [LARGE SCALE GENOMIC DNA]</scope>
    <source>
        <strain evidence="3 4">PBJ7</strain>
    </source>
</reference>
<feature type="binding site" evidence="2">
    <location>
        <position position="349"/>
    </location>
    <ligand>
        <name>FAD</name>
        <dbReference type="ChEBI" id="CHEBI:57692"/>
    </ligand>
</feature>
<evidence type="ECO:0000256" key="2">
    <source>
        <dbReference type="PIRSR" id="PIRSR011396-2"/>
    </source>
</evidence>
<feature type="binding site" evidence="2">
    <location>
        <position position="336"/>
    </location>
    <ligand>
        <name>FAD</name>
        <dbReference type="ChEBI" id="CHEBI:57692"/>
    </ligand>
</feature>
<evidence type="ECO:0000313" key="3">
    <source>
        <dbReference type="EMBL" id="OUY07217.1"/>
    </source>
</evidence>
<dbReference type="InterPro" id="IPR036188">
    <property type="entry name" value="FAD/NAD-bd_sf"/>
</dbReference>
<dbReference type="PANTHER" id="PTHR43747:SF4">
    <property type="entry name" value="FLAVIN-DEPENDENT TRYPTOPHAN HALOGENASE"/>
    <property type="match status" value="1"/>
</dbReference>
<keyword evidence="2" id="KW-0285">Flavoprotein</keyword>
<proteinExistence type="predicted"/>
<dbReference type="Gene3D" id="3.50.50.60">
    <property type="entry name" value="FAD/NAD(P)-binding domain"/>
    <property type="match status" value="1"/>
</dbReference>
<sequence length="493" mass="55866">MLDLRHAKNITIIGGGTAGWFAALTLKRMFSDHVKVQVIESPSIGIVGVGEGGLINLVSALNSLNIPTSEFMRETGAAFKWGFCYEGWRTGEKEDEFYHLFINPKHEPFNHEAAAFLPLISALITQNIPLASAVKDFDVIRQRISQKDAIDVLQNDSGFATSFHFDSHKVASFLCKKAVERGVIHTQTKVHDIVFNAEGYAQQILTEQGPLKTDFIIDASGFSRLVIGKKLKSSWSSFKDYLWLDRAIPFHVSHHGKNPELVTRATAMKAGWMWQIPLVERIGAGYVFSSEFTTEDQAIDEIQQYFGFEIEPQKTLSFKPGHYKKVWQKNVMALGLASGFVEPLEATSIGQMLEQLRMFERVVTHSGWVVSDLSIEQYNQANTASWHGIRDFLRMHYDCPRQDTPFWQKVANTPYPESYAALKEVFMQRSPRMEDIKGYAQYGWNGIFHVVNWIFVAQALNLISKTGCAQELQILPIEQKKQIIAYIEVLSNF</sequence>
<dbReference type="EMBL" id="NEXX01000003">
    <property type="protein sequence ID" value="OUY07217.1"/>
    <property type="molecule type" value="Genomic_DNA"/>
</dbReference>
<feature type="active site" evidence="1">
    <location>
        <position position="80"/>
    </location>
</feature>
<accession>A0A1Z9YYG3</accession>
<organism evidence="3 4">
    <name type="scientific">Acinetobacter populi</name>
    <dbReference type="NCBI Taxonomy" id="1582270"/>
    <lineage>
        <taxon>Bacteria</taxon>
        <taxon>Pseudomonadati</taxon>
        <taxon>Pseudomonadota</taxon>
        <taxon>Gammaproteobacteria</taxon>
        <taxon>Moraxellales</taxon>
        <taxon>Moraxellaceae</taxon>
        <taxon>Acinetobacter</taxon>
    </lineage>
</organism>
<dbReference type="InterPro" id="IPR033856">
    <property type="entry name" value="Trp_halogen"/>
</dbReference>
<evidence type="ECO:0000313" key="4">
    <source>
        <dbReference type="Proteomes" id="UP000196536"/>
    </source>
</evidence>
<feature type="binding site" evidence="2">
    <location>
        <position position="80"/>
    </location>
    <ligand>
        <name>7-chloro-L-tryptophan</name>
        <dbReference type="ChEBI" id="CHEBI:58713"/>
    </ligand>
</feature>